<name>A0AAE3YV88_9ACTN</name>
<evidence type="ECO:0000313" key="2">
    <source>
        <dbReference type="EMBL" id="MDR7279257.1"/>
    </source>
</evidence>
<evidence type="ECO:0000313" key="3">
    <source>
        <dbReference type="Proteomes" id="UP001183643"/>
    </source>
</evidence>
<sequence length="31" mass="3114">MADVHAPTQLPHGGDATGTIRRAATPFPGNG</sequence>
<dbReference type="EMBL" id="JAVDYB010000001">
    <property type="protein sequence ID" value="MDR7279257.1"/>
    <property type="molecule type" value="Genomic_DNA"/>
</dbReference>
<evidence type="ECO:0000256" key="1">
    <source>
        <dbReference type="SAM" id="MobiDB-lite"/>
    </source>
</evidence>
<proteinExistence type="predicted"/>
<gene>
    <name evidence="2" type="ORF">J2S41_006035</name>
</gene>
<keyword evidence="3" id="KW-1185">Reference proteome</keyword>
<accession>A0AAE3YV88</accession>
<comment type="caution">
    <text evidence="2">The sequence shown here is derived from an EMBL/GenBank/DDBJ whole genome shotgun (WGS) entry which is preliminary data.</text>
</comment>
<dbReference type="AlphaFoldDB" id="A0AAE3YV88"/>
<reference evidence="2" key="1">
    <citation type="submission" date="2023-07" db="EMBL/GenBank/DDBJ databases">
        <title>Sequencing the genomes of 1000 actinobacteria strains.</title>
        <authorList>
            <person name="Klenk H.-P."/>
        </authorList>
    </citation>
    <scope>NUCLEOTIDE SEQUENCE</scope>
    <source>
        <strain evidence="2">DSM 44707</strain>
    </source>
</reference>
<organism evidence="2 3">
    <name type="scientific">Catenuloplanes atrovinosus</name>
    <dbReference type="NCBI Taxonomy" id="137266"/>
    <lineage>
        <taxon>Bacteria</taxon>
        <taxon>Bacillati</taxon>
        <taxon>Actinomycetota</taxon>
        <taxon>Actinomycetes</taxon>
        <taxon>Micromonosporales</taxon>
        <taxon>Micromonosporaceae</taxon>
        <taxon>Catenuloplanes</taxon>
    </lineage>
</organism>
<dbReference type="Proteomes" id="UP001183643">
    <property type="component" value="Unassembled WGS sequence"/>
</dbReference>
<protein>
    <submittedName>
        <fullName evidence="2">Uncharacterized protein</fullName>
    </submittedName>
</protein>
<feature type="region of interest" description="Disordered" evidence="1">
    <location>
        <begin position="1"/>
        <end position="31"/>
    </location>
</feature>